<gene>
    <name evidence="1" type="ORF">DHETER_LOCUS2402</name>
</gene>
<organism evidence="1 2">
    <name type="scientific">Dentiscutata heterogama</name>
    <dbReference type="NCBI Taxonomy" id="1316150"/>
    <lineage>
        <taxon>Eukaryota</taxon>
        <taxon>Fungi</taxon>
        <taxon>Fungi incertae sedis</taxon>
        <taxon>Mucoromycota</taxon>
        <taxon>Glomeromycotina</taxon>
        <taxon>Glomeromycetes</taxon>
        <taxon>Diversisporales</taxon>
        <taxon>Gigasporaceae</taxon>
        <taxon>Dentiscutata</taxon>
    </lineage>
</organism>
<evidence type="ECO:0000313" key="2">
    <source>
        <dbReference type="Proteomes" id="UP000789702"/>
    </source>
</evidence>
<comment type="caution">
    <text evidence="1">The sequence shown here is derived from an EMBL/GenBank/DDBJ whole genome shotgun (WGS) entry which is preliminary data.</text>
</comment>
<proteinExistence type="predicted"/>
<dbReference type="Proteomes" id="UP000789702">
    <property type="component" value="Unassembled WGS sequence"/>
</dbReference>
<sequence length="205" mass="22394">MRVSFVTTIVVIITTLLSFETLFVSANTQCLGSCNKSKIKANGTQIKTGKDKSGFCSSLIQGQIPSNLNMVSTLILKPTNDEQIKANKTFLVKIKVKNLNTGFFSDPNTEYYTSSQELDNNGLIKGHTHVVVQKLDDENPPDPTAFAFFKGLNDKADNGVLSTIVTPGLPRGLYRLCTMSSSFTHQPVIMPVAQRGSQDDCLNRG</sequence>
<dbReference type="EMBL" id="CAJVPU010001733">
    <property type="protein sequence ID" value="CAG8487312.1"/>
    <property type="molecule type" value="Genomic_DNA"/>
</dbReference>
<accession>A0ACA9KQ92</accession>
<reference evidence="1" key="1">
    <citation type="submission" date="2021-06" db="EMBL/GenBank/DDBJ databases">
        <authorList>
            <person name="Kallberg Y."/>
            <person name="Tangrot J."/>
            <person name="Rosling A."/>
        </authorList>
    </citation>
    <scope>NUCLEOTIDE SEQUENCE</scope>
    <source>
        <strain evidence="1">IL203A</strain>
    </source>
</reference>
<keyword evidence="2" id="KW-1185">Reference proteome</keyword>
<name>A0ACA9KQ92_9GLOM</name>
<protein>
    <submittedName>
        <fullName evidence="1">3488_t:CDS:1</fullName>
    </submittedName>
</protein>
<evidence type="ECO:0000313" key="1">
    <source>
        <dbReference type="EMBL" id="CAG8487312.1"/>
    </source>
</evidence>